<dbReference type="GO" id="GO:0005737">
    <property type="term" value="C:cytoplasm"/>
    <property type="evidence" value="ECO:0007669"/>
    <property type="project" value="UniProtKB-SubCell"/>
</dbReference>
<dbReference type="PANTHER" id="PTHR18849:SF0">
    <property type="entry name" value="CILIA- AND FLAGELLA-ASSOCIATED PROTEIN 410-RELATED"/>
    <property type="match status" value="1"/>
</dbReference>
<dbReference type="SMART" id="SM01052">
    <property type="entry name" value="CAP_GLY"/>
    <property type="match status" value="1"/>
</dbReference>
<evidence type="ECO:0000256" key="6">
    <source>
        <dbReference type="ARBA" id="ARBA00022737"/>
    </source>
</evidence>
<dbReference type="Pfam" id="PF01302">
    <property type="entry name" value="CAP_GLY"/>
    <property type="match status" value="1"/>
</dbReference>
<dbReference type="SUPFAM" id="SSF74924">
    <property type="entry name" value="Cap-Gly domain"/>
    <property type="match status" value="1"/>
</dbReference>
<dbReference type="FunFam" id="2.30.30.190:FF:000008">
    <property type="entry name" value="Tubulin-specific chaperone E"/>
    <property type="match status" value="1"/>
</dbReference>
<evidence type="ECO:0000256" key="2">
    <source>
        <dbReference type="ARBA" id="ARBA00006286"/>
    </source>
</evidence>
<dbReference type="AlphaFoldDB" id="A0ABD0L230"/>
<name>A0ABD0L230_9CAEN</name>
<dbReference type="SUPFAM" id="SSF52058">
    <property type="entry name" value="L domain-like"/>
    <property type="match status" value="1"/>
</dbReference>
<accession>A0ABD0L230</accession>
<dbReference type="InterPro" id="IPR029071">
    <property type="entry name" value="Ubiquitin-like_domsf"/>
</dbReference>
<evidence type="ECO:0000256" key="3">
    <source>
        <dbReference type="ARBA" id="ARBA00015004"/>
    </source>
</evidence>
<dbReference type="PROSITE" id="PS00845">
    <property type="entry name" value="CAP_GLY_1"/>
    <property type="match status" value="1"/>
</dbReference>
<comment type="similarity">
    <text evidence="2">Belongs to the TBCE family.</text>
</comment>
<sequence length="538" mass="60890">MAADDADLLRADGSKVQVGDRVAHDEYVGTVKYIGSVPPTKGVWLGVEWDDPSRGKHNGCHEGVKYFETSHPTSGSFVRPKKVDLGVDCLFAIKDRYGKQEEGVAGVDMDELYVLSADNKATVVEMVGAEKINKKQSQLNLLVEVSLRGMNIYGIQPEVQLSDITPNVHDLDLSRNLIASWDMVARICRQLPHLQKLYLSENRLASPEDPQELSKAFTTVISLSLNKMSLTWEKLLQIFSMFQNVEKLYICDNGLQTLSDPQGDLQHLTMLSLELNHISKWEEILKLGRLGQLETLVLADNGVESIYFPDVPHGQKTQLFPKLRQLYLQGNRLSDWSSFDEMNKLQSLEELLFGSLPHLGEMETVRETIIAKIARLSRCNRTLVEEQERKGAEIDYLKRYGPAWLKAGGNQDLAKSSPSPEFVAQHPRFQELVEKWGAPETSEMKQQTKSLKDSLITLKFHAPQRPDVAIFEKKLPSTMTVAKLRTLVQRLYQLDGDFVLSYISQKMKGPEIEFDNDLRQMSFFSVESGDTIQVKWCT</sequence>
<keyword evidence="7" id="KW-0143">Chaperone</keyword>
<proteinExistence type="inferred from homology"/>
<dbReference type="InterPro" id="IPR044079">
    <property type="entry name" value="Ubl_TBCE"/>
</dbReference>
<dbReference type="PROSITE" id="PS50245">
    <property type="entry name" value="CAP_GLY_2"/>
    <property type="match status" value="1"/>
</dbReference>
<gene>
    <name evidence="10" type="ORF">BaRGS_00015296</name>
</gene>
<evidence type="ECO:0000256" key="8">
    <source>
        <dbReference type="ARBA" id="ARBA00030180"/>
    </source>
</evidence>
<evidence type="ECO:0000259" key="9">
    <source>
        <dbReference type="PROSITE" id="PS50245"/>
    </source>
</evidence>
<dbReference type="Proteomes" id="UP001519460">
    <property type="component" value="Unassembled WGS sequence"/>
</dbReference>
<dbReference type="InterPro" id="IPR036859">
    <property type="entry name" value="CAP-Gly_dom_sf"/>
</dbReference>
<dbReference type="EMBL" id="JACVVK020000093">
    <property type="protein sequence ID" value="KAK7493396.1"/>
    <property type="molecule type" value="Genomic_DNA"/>
</dbReference>
<comment type="subcellular location">
    <subcellularLocation>
        <location evidence="1">Cytoplasm</location>
    </subcellularLocation>
</comment>
<protein>
    <recommendedName>
        <fullName evidence="3">Tubulin-specific chaperone E</fullName>
    </recommendedName>
    <alternativeName>
        <fullName evidence="8">Tubulin-folding cofactor E</fullName>
    </alternativeName>
</protein>
<evidence type="ECO:0000256" key="5">
    <source>
        <dbReference type="ARBA" id="ARBA00022614"/>
    </source>
</evidence>
<evidence type="ECO:0000256" key="1">
    <source>
        <dbReference type="ARBA" id="ARBA00004496"/>
    </source>
</evidence>
<evidence type="ECO:0000256" key="7">
    <source>
        <dbReference type="ARBA" id="ARBA00023186"/>
    </source>
</evidence>
<keyword evidence="11" id="KW-1185">Reference proteome</keyword>
<dbReference type="SUPFAM" id="SSF54236">
    <property type="entry name" value="Ubiquitin-like"/>
    <property type="match status" value="1"/>
</dbReference>
<organism evidence="10 11">
    <name type="scientific">Batillaria attramentaria</name>
    <dbReference type="NCBI Taxonomy" id="370345"/>
    <lineage>
        <taxon>Eukaryota</taxon>
        <taxon>Metazoa</taxon>
        <taxon>Spiralia</taxon>
        <taxon>Lophotrochozoa</taxon>
        <taxon>Mollusca</taxon>
        <taxon>Gastropoda</taxon>
        <taxon>Caenogastropoda</taxon>
        <taxon>Sorbeoconcha</taxon>
        <taxon>Cerithioidea</taxon>
        <taxon>Batillariidae</taxon>
        <taxon>Batillaria</taxon>
    </lineage>
</organism>
<dbReference type="PROSITE" id="PS51450">
    <property type="entry name" value="LRR"/>
    <property type="match status" value="3"/>
</dbReference>
<dbReference type="InterPro" id="IPR000938">
    <property type="entry name" value="CAP-Gly_domain"/>
</dbReference>
<dbReference type="PANTHER" id="PTHR18849">
    <property type="entry name" value="LEUCINE RICH REPEAT PROTEIN"/>
    <property type="match status" value="1"/>
</dbReference>
<reference evidence="10 11" key="1">
    <citation type="journal article" date="2023" name="Sci. Data">
        <title>Genome assembly of the Korean intertidal mud-creeper Batillaria attramentaria.</title>
        <authorList>
            <person name="Patra A.K."/>
            <person name="Ho P.T."/>
            <person name="Jun S."/>
            <person name="Lee S.J."/>
            <person name="Kim Y."/>
            <person name="Won Y.J."/>
        </authorList>
    </citation>
    <scope>NUCLEOTIDE SEQUENCE [LARGE SCALE GENOMIC DNA]</scope>
    <source>
        <strain evidence="10">Wonlab-2016</strain>
    </source>
</reference>
<dbReference type="Gene3D" id="2.30.30.190">
    <property type="entry name" value="CAP Gly-rich-like domain"/>
    <property type="match status" value="1"/>
</dbReference>
<dbReference type="CDD" id="cd17044">
    <property type="entry name" value="Ubl_TBCE"/>
    <property type="match status" value="1"/>
</dbReference>
<dbReference type="Gene3D" id="3.10.20.90">
    <property type="entry name" value="Phosphatidylinositol 3-kinase Catalytic Subunit, Chain A, domain 1"/>
    <property type="match status" value="1"/>
</dbReference>
<feature type="domain" description="CAP-Gly" evidence="9">
    <location>
        <begin position="35"/>
        <end position="79"/>
    </location>
</feature>
<comment type="caution">
    <text evidence="10">The sequence shown here is derived from an EMBL/GenBank/DDBJ whole genome shotgun (WGS) entry which is preliminary data.</text>
</comment>
<keyword evidence="5" id="KW-0433">Leucine-rich repeat</keyword>
<evidence type="ECO:0000313" key="11">
    <source>
        <dbReference type="Proteomes" id="UP001519460"/>
    </source>
</evidence>
<evidence type="ECO:0000313" key="10">
    <source>
        <dbReference type="EMBL" id="KAK7493396.1"/>
    </source>
</evidence>
<dbReference type="InterPro" id="IPR032675">
    <property type="entry name" value="LRR_dom_sf"/>
</dbReference>
<keyword evidence="6" id="KW-0677">Repeat</keyword>
<dbReference type="Gene3D" id="3.80.10.10">
    <property type="entry name" value="Ribonuclease Inhibitor"/>
    <property type="match status" value="2"/>
</dbReference>
<dbReference type="InterPro" id="IPR001611">
    <property type="entry name" value="Leu-rich_rpt"/>
</dbReference>
<evidence type="ECO:0000256" key="4">
    <source>
        <dbReference type="ARBA" id="ARBA00022490"/>
    </source>
</evidence>
<keyword evidence="4" id="KW-0963">Cytoplasm</keyword>